<accession>A0AAD8G9H3</accession>
<dbReference type="FunFam" id="1.10.10.10:FF:000008">
    <property type="entry name" value="E2F transcription factor 1"/>
    <property type="match status" value="1"/>
</dbReference>
<dbReference type="Gene3D" id="6.20.210.20">
    <property type="entry name" value="THAP domain"/>
    <property type="match status" value="1"/>
</dbReference>
<name>A0AAD8G9H3_ACIOX</name>
<keyword evidence="2" id="KW-0479">Metal-binding</keyword>
<keyword evidence="6 8" id="KW-0238">DNA-binding</keyword>
<dbReference type="SUPFAM" id="SSF57716">
    <property type="entry name" value="Glucocorticoid receptor-like (DNA-binding domain)"/>
    <property type="match status" value="1"/>
</dbReference>
<evidence type="ECO:0000256" key="2">
    <source>
        <dbReference type="ARBA" id="ARBA00022723"/>
    </source>
</evidence>
<sequence>MVQCMVQGCPNKSYPKAGFANRAHKRFFSFPKDASRVKVWLAALRETERISTLSDHHRICEDHFLKHHITRFGVSKDAIPIMPPYLDGPLTADEGIDAELDAEEHVISPVEEAGEEDKMMTKVSSGSSSEKDTVPLTFSWETDTDLPGTSNQEFTDIVSVMDDDPMDGTYLDHSMDKHPKARFDASLVHLTKRFMDMVRVAPEGILDLNNVARTLGVRKRRVYDITNVLDGIQLVQKRTKNQIQWVGSSLSSGLKCEMKQHELKNELMDLTAMEEALDELIKDCAHQLFQLTDQNENAKAAYVTYQDIHRVRAFEEQVVIAIRSPEETKLEVPHPKEDSIQIHIKSSKGPIDVFLCEVDQRDESQKNNSDAKASGTFLTLESSIHTLPADKDLPIKSLTVKRVCLENSE</sequence>
<keyword evidence="3 8" id="KW-0863">Zinc-finger</keyword>
<dbReference type="Proteomes" id="UP001230051">
    <property type="component" value="Unassembled WGS sequence"/>
</dbReference>
<evidence type="ECO:0000256" key="4">
    <source>
        <dbReference type="ARBA" id="ARBA00022833"/>
    </source>
</evidence>
<feature type="domain" description="THAP-type" evidence="11">
    <location>
        <begin position="1"/>
        <end position="83"/>
    </location>
</feature>
<evidence type="ECO:0000256" key="8">
    <source>
        <dbReference type="PROSITE-ProRule" id="PRU00309"/>
    </source>
</evidence>
<dbReference type="Pfam" id="PF05485">
    <property type="entry name" value="THAP"/>
    <property type="match status" value="1"/>
</dbReference>
<comment type="similarity">
    <text evidence="1 9">Belongs to the E2F/DP family.</text>
</comment>
<evidence type="ECO:0000256" key="10">
    <source>
        <dbReference type="SAM" id="MobiDB-lite"/>
    </source>
</evidence>
<evidence type="ECO:0000256" key="5">
    <source>
        <dbReference type="ARBA" id="ARBA00023015"/>
    </source>
</evidence>
<dbReference type="GO" id="GO:0000981">
    <property type="term" value="F:DNA-binding transcription factor activity, RNA polymerase II-specific"/>
    <property type="evidence" value="ECO:0007669"/>
    <property type="project" value="TreeGrafter"/>
</dbReference>
<dbReference type="InterPro" id="IPR015633">
    <property type="entry name" value="E2F"/>
</dbReference>
<dbReference type="AlphaFoldDB" id="A0AAD8G9H3"/>
<dbReference type="PANTHER" id="PTHR12081:SF19">
    <property type="entry name" value="TRANSCRIPTION FACTOR E2F6"/>
    <property type="match status" value="1"/>
</dbReference>
<dbReference type="Pfam" id="PF02319">
    <property type="entry name" value="WHD_E2F_TDP"/>
    <property type="match status" value="1"/>
</dbReference>
<keyword evidence="7 9" id="KW-0804">Transcription</keyword>
<evidence type="ECO:0000259" key="11">
    <source>
        <dbReference type="PROSITE" id="PS50950"/>
    </source>
</evidence>
<dbReference type="SMART" id="SM01372">
    <property type="entry name" value="E2F_TDP"/>
    <property type="match status" value="1"/>
</dbReference>
<dbReference type="Gene3D" id="6.10.250.540">
    <property type="match status" value="1"/>
</dbReference>
<dbReference type="InterPro" id="IPR006612">
    <property type="entry name" value="THAP_Znf"/>
</dbReference>
<keyword evidence="9" id="KW-0539">Nucleus</keyword>
<comment type="caution">
    <text evidence="12">The sequence shown here is derived from an EMBL/GenBank/DDBJ whole genome shotgun (WGS) entry which is preliminary data.</text>
</comment>
<dbReference type="SMART" id="SM00980">
    <property type="entry name" value="THAP"/>
    <property type="match status" value="1"/>
</dbReference>
<dbReference type="Gene3D" id="1.10.10.10">
    <property type="entry name" value="Winged helix-like DNA-binding domain superfamily/Winged helix DNA-binding domain"/>
    <property type="match status" value="1"/>
</dbReference>
<dbReference type="GO" id="GO:0000978">
    <property type="term" value="F:RNA polymerase II cis-regulatory region sequence-specific DNA binding"/>
    <property type="evidence" value="ECO:0007669"/>
    <property type="project" value="InterPro"/>
</dbReference>
<comment type="subcellular location">
    <subcellularLocation>
        <location evidence="9">Nucleus</location>
    </subcellularLocation>
</comment>
<keyword evidence="13" id="KW-1185">Reference proteome</keyword>
<reference evidence="12" key="1">
    <citation type="submission" date="2022-02" db="EMBL/GenBank/DDBJ databases">
        <title>Atlantic sturgeon de novo genome assembly.</title>
        <authorList>
            <person name="Stock M."/>
            <person name="Klopp C."/>
            <person name="Guiguen Y."/>
            <person name="Cabau C."/>
            <person name="Parinello H."/>
            <person name="Santidrian Yebra-Pimentel E."/>
            <person name="Kuhl H."/>
            <person name="Dirks R.P."/>
            <person name="Guessner J."/>
            <person name="Wuertz S."/>
            <person name="Du K."/>
            <person name="Schartl M."/>
        </authorList>
    </citation>
    <scope>NUCLEOTIDE SEQUENCE</scope>
    <source>
        <strain evidence="12">STURGEONOMICS-FGT-2020</strain>
        <tissue evidence="12">Whole blood</tissue>
    </source>
</reference>
<dbReference type="PANTHER" id="PTHR12081">
    <property type="entry name" value="TRANSCRIPTION FACTOR E2F"/>
    <property type="match status" value="1"/>
</dbReference>
<dbReference type="GO" id="GO:0008270">
    <property type="term" value="F:zinc ion binding"/>
    <property type="evidence" value="ECO:0007669"/>
    <property type="project" value="UniProtKB-KW"/>
</dbReference>
<dbReference type="SMART" id="SM00692">
    <property type="entry name" value="DM3"/>
    <property type="match status" value="1"/>
</dbReference>
<evidence type="ECO:0000256" key="1">
    <source>
        <dbReference type="ARBA" id="ARBA00010940"/>
    </source>
</evidence>
<dbReference type="InterPro" id="IPR038441">
    <property type="entry name" value="THAP_Znf_sf"/>
</dbReference>
<dbReference type="SUPFAM" id="SSF46785">
    <property type="entry name" value="Winged helix' DNA-binding domain"/>
    <property type="match status" value="1"/>
</dbReference>
<dbReference type="CDD" id="cd14660">
    <property type="entry name" value="E2F_DD"/>
    <property type="match status" value="1"/>
</dbReference>
<dbReference type="SUPFAM" id="SSF144074">
    <property type="entry name" value="E2F-DP heterodimerization region"/>
    <property type="match status" value="1"/>
</dbReference>
<dbReference type="PROSITE" id="PS50950">
    <property type="entry name" value="ZF_THAP"/>
    <property type="match status" value="1"/>
</dbReference>
<protein>
    <submittedName>
        <fullName evidence="12">Transcription factor E2F6</fullName>
    </submittedName>
</protein>
<dbReference type="Pfam" id="PF16421">
    <property type="entry name" value="E2F_CC-MB"/>
    <property type="match status" value="1"/>
</dbReference>
<dbReference type="GO" id="GO:0046983">
    <property type="term" value="F:protein dimerization activity"/>
    <property type="evidence" value="ECO:0007669"/>
    <property type="project" value="InterPro"/>
</dbReference>
<dbReference type="InterPro" id="IPR036390">
    <property type="entry name" value="WH_DNA-bd_sf"/>
</dbReference>
<evidence type="ECO:0000256" key="6">
    <source>
        <dbReference type="ARBA" id="ARBA00023125"/>
    </source>
</evidence>
<gene>
    <name evidence="12" type="primary">E2F6</name>
    <name evidence="12" type="ORF">AOXY_G7041</name>
</gene>
<organism evidence="12 13">
    <name type="scientific">Acipenser oxyrinchus oxyrinchus</name>
    <dbReference type="NCBI Taxonomy" id="40147"/>
    <lineage>
        <taxon>Eukaryota</taxon>
        <taxon>Metazoa</taxon>
        <taxon>Chordata</taxon>
        <taxon>Craniata</taxon>
        <taxon>Vertebrata</taxon>
        <taxon>Euteleostomi</taxon>
        <taxon>Actinopterygii</taxon>
        <taxon>Chondrostei</taxon>
        <taxon>Acipenseriformes</taxon>
        <taxon>Acipenseridae</taxon>
        <taxon>Acipenser</taxon>
    </lineage>
</organism>
<keyword evidence="4" id="KW-0862">Zinc</keyword>
<evidence type="ECO:0000256" key="9">
    <source>
        <dbReference type="RuleBase" id="RU003796"/>
    </source>
</evidence>
<dbReference type="InterPro" id="IPR036388">
    <property type="entry name" value="WH-like_DNA-bd_sf"/>
</dbReference>
<dbReference type="InterPro" id="IPR003316">
    <property type="entry name" value="E2F_WHTH_DNA-bd_dom"/>
</dbReference>
<proteinExistence type="inferred from homology"/>
<evidence type="ECO:0000313" key="13">
    <source>
        <dbReference type="Proteomes" id="UP001230051"/>
    </source>
</evidence>
<dbReference type="InterPro" id="IPR032198">
    <property type="entry name" value="E2F_CC-MB"/>
</dbReference>
<evidence type="ECO:0000256" key="3">
    <source>
        <dbReference type="ARBA" id="ARBA00022771"/>
    </source>
</evidence>
<evidence type="ECO:0000256" key="7">
    <source>
        <dbReference type="ARBA" id="ARBA00023163"/>
    </source>
</evidence>
<dbReference type="InterPro" id="IPR037241">
    <property type="entry name" value="E2F-DP_heterodim"/>
</dbReference>
<feature type="region of interest" description="Disordered" evidence="10">
    <location>
        <begin position="113"/>
        <end position="133"/>
    </location>
</feature>
<keyword evidence="5 9" id="KW-0805">Transcription regulation</keyword>
<dbReference type="EMBL" id="JAGXEW010000006">
    <property type="protein sequence ID" value="KAK1170238.1"/>
    <property type="molecule type" value="Genomic_DNA"/>
</dbReference>
<dbReference type="GO" id="GO:0090575">
    <property type="term" value="C:RNA polymerase II transcription regulator complex"/>
    <property type="evidence" value="ECO:0007669"/>
    <property type="project" value="TreeGrafter"/>
</dbReference>
<evidence type="ECO:0000313" key="12">
    <source>
        <dbReference type="EMBL" id="KAK1170238.1"/>
    </source>
</evidence>